<reference evidence="3" key="1">
    <citation type="journal article" date="2020" name="Nat. Commun.">
        <title>Genome assembly of wild tea tree DASZ reveals pedigree and selection history of tea varieties.</title>
        <authorList>
            <person name="Zhang W."/>
            <person name="Zhang Y."/>
            <person name="Qiu H."/>
            <person name="Guo Y."/>
            <person name="Wan H."/>
            <person name="Zhang X."/>
            <person name="Scossa F."/>
            <person name="Alseekh S."/>
            <person name="Zhang Q."/>
            <person name="Wang P."/>
            <person name="Xu L."/>
            <person name="Schmidt M.H."/>
            <person name="Jia X."/>
            <person name="Li D."/>
            <person name="Zhu A."/>
            <person name="Guo F."/>
            <person name="Chen W."/>
            <person name="Ni D."/>
            <person name="Usadel B."/>
            <person name="Fernie A.R."/>
            <person name="Wen W."/>
        </authorList>
    </citation>
    <scope>NUCLEOTIDE SEQUENCE [LARGE SCALE GENOMIC DNA]</scope>
    <source>
        <strain evidence="3">cv. G240</strain>
    </source>
</reference>
<evidence type="ECO:0000313" key="2">
    <source>
        <dbReference type="EMBL" id="KAF5934344.1"/>
    </source>
</evidence>
<dbReference type="Proteomes" id="UP000593564">
    <property type="component" value="Unassembled WGS sequence"/>
</dbReference>
<comment type="caution">
    <text evidence="2">The sequence shown here is derived from an EMBL/GenBank/DDBJ whole genome shotgun (WGS) entry which is preliminary data.</text>
</comment>
<name>A0A7J7G4T8_CAMSI</name>
<reference evidence="2 3" key="2">
    <citation type="submission" date="2020-07" db="EMBL/GenBank/DDBJ databases">
        <title>Genome assembly of wild tea tree DASZ reveals pedigree and selection history of tea varieties.</title>
        <authorList>
            <person name="Zhang W."/>
        </authorList>
    </citation>
    <scope>NUCLEOTIDE SEQUENCE [LARGE SCALE GENOMIC DNA]</scope>
    <source>
        <strain evidence="3">cv. G240</strain>
        <tissue evidence="2">Leaf</tissue>
    </source>
</reference>
<dbReference type="InterPro" id="IPR004332">
    <property type="entry name" value="Transposase_MuDR"/>
</dbReference>
<evidence type="ECO:0000313" key="3">
    <source>
        <dbReference type="Proteomes" id="UP000593564"/>
    </source>
</evidence>
<gene>
    <name evidence="2" type="ORF">HYC85_030515</name>
</gene>
<dbReference type="AlphaFoldDB" id="A0A7J7G4T8"/>
<evidence type="ECO:0000259" key="1">
    <source>
        <dbReference type="Pfam" id="PF03108"/>
    </source>
</evidence>
<keyword evidence="3" id="KW-1185">Reference proteome</keyword>
<feature type="domain" description="Transposase MuDR plant" evidence="1">
    <location>
        <begin position="394"/>
        <end position="458"/>
    </location>
</feature>
<organism evidence="2 3">
    <name type="scientific">Camellia sinensis</name>
    <name type="common">Tea plant</name>
    <name type="synonym">Thea sinensis</name>
    <dbReference type="NCBI Taxonomy" id="4442"/>
    <lineage>
        <taxon>Eukaryota</taxon>
        <taxon>Viridiplantae</taxon>
        <taxon>Streptophyta</taxon>
        <taxon>Embryophyta</taxon>
        <taxon>Tracheophyta</taxon>
        <taxon>Spermatophyta</taxon>
        <taxon>Magnoliopsida</taxon>
        <taxon>eudicotyledons</taxon>
        <taxon>Gunneridae</taxon>
        <taxon>Pentapetalae</taxon>
        <taxon>asterids</taxon>
        <taxon>Ericales</taxon>
        <taxon>Theaceae</taxon>
        <taxon>Camellia</taxon>
    </lineage>
</organism>
<dbReference type="Pfam" id="PF03108">
    <property type="entry name" value="DBD_Tnp_Mut"/>
    <property type="match status" value="1"/>
</dbReference>
<sequence length="460" mass="50897">MCGIHKRAASAHIRGHRIHDHCKVCMRNSSLLGKDWSRLSTEEEHKSDGLVTIPGSDDPHYTCLHNVEKVANDWTLGAIFSTSNRAAYGSVLAGCGSKPTRPALMRLGKNGPATARDAVHSLCGRVRFENGPKRIGFDAFLFVSLSLEVQSGIPRFCTSARAEKVALERGFRASSISALFYSPLERRIGRSSGVMCLKLERASSGDFTHPVFRHQTAARSVRVTPVLSSQPMCLTAFGNLGLLAGYGAKPIGPVSMDSAVLLLCKYGNDTIVINVSCELNFEELVGILCKTWENLKPETMCISYSIVGHPNCMVRNNIDFLNMLRVVCARGVDIVDVSVTRCSTSDEEDEVGSNLVDIVDGECDRLVDIERNSLSKFCSHQKNVLLSAGWRNNIMSVGQKFEHGVVEFRTFLCKYAIEVGFQFTYVKNDKLRIMAEYAYKESRGCMWRVHASVEKTNGFF</sequence>
<proteinExistence type="predicted"/>
<protein>
    <recommendedName>
        <fullName evidence="1">Transposase MuDR plant domain-containing protein</fullName>
    </recommendedName>
</protein>
<accession>A0A7J7G4T8</accession>
<dbReference type="EMBL" id="JACBKZ010000014">
    <property type="protein sequence ID" value="KAF5934344.1"/>
    <property type="molecule type" value="Genomic_DNA"/>
</dbReference>